<sequence length="338" mass="38470">MGSKRKSTVKKNKRLKKLKKTVYEEPEELKRAPHSFVIHRGQIGKSLLQLVKDFRKVMEPFTASSLQVYKKNTIKDFVALAGPMHVSHLCVFTSSETGINFRIARLPQGPTMTFKLHNYALSKDVVSSLRKQMVNPKLFRHAPLIVMNNFTGEGLHISLMATMFQNMFPTINITKVNLNDIKRCVLMNYNPETKMIEFRHYAIKTVPVGLSKGVKKIVQSKVPDLSNFNDIDEFLLKPELLSDSEVEENPSSNVIVPQKLVSRGNIVGTQSSIRLSELGPRLTLQLIKVEEGLMTGDVMFHEFVKKPDEAQEKIPETLDDDAQEKIKIENPEKKNKKQ</sequence>
<proteinExistence type="predicted"/>
<feature type="domain" description="Brix" evidence="2">
    <location>
        <begin position="33"/>
        <end position="295"/>
    </location>
</feature>
<dbReference type="GO" id="GO:0019843">
    <property type="term" value="F:rRNA binding"/>
    <property type="evidence" value="ECO:0007669"/>
    <property type="project" value="InterPro"/>
</dbReference>
<evidence type="ECO:0000256" key="1">
    <source>
        <dbReference type="SAM" id="MobiDB-lite"/>
    </source>
</evidence>
<dbReference type="EMBL" id="GGMS01013204">
    <property type="protein sequence ID" value="MBY82407.1"/>
    <property type="molecule type" value="Transcribed_RNA"/>
</dbReference>
<dbReference type="PANTHER" id="PTHR12661:SF5">
    <property type="entry name" value="SUPPRESSOR OF SWI4 1 HOMOLOG"/>
    <property type="match status" value="1"/>
</dbReference>
<dbReference type="InterPro" id="IPR007109">
    <property type="entry name" value="Brix"/>
</dbReference>
<dbReference type="GO" id="GO:0006364">
    <property type="term" value="P:rRNA processing"/>
    <property type="evidence" value="ECO:0007669"/>
    <property type="project" value="InterPro"/>
</dbReference>
<evidence type="ECO:0000313" key="5">
    <source>
        <dbReference type="RefSeq" id="XP_025420580.1"/>
    </source>
</evidence>
<dbReference type="PANTHER" id="PTHR12661">
    <property type="entry name" value="PETER PAN-RELATED"/>
    <property type="match status" value="1"/>
</dbReference>
<dbReference type="SMART" id="SM00879">
    <property type="entry name" value="Brix"/>
    <property type="match status" value="1"/>
</dbReference>
<dbReference type="PROSITE" id="PS50833">
    <property type="entry name" value="BRIX"/>
    <property type="match status" value="1"/>
</dbReference>
<reference evidence="5" key="2">
    <citation type="submission" date="2025-04" db="UniProtKB">
        <authorList>
            <consortium name="RefSeq"/>
        </authorList>
    </citation>
    <scope>IDENTIFICATION</scope>
    <source>
        <tissue evidence="5">Whole body</tissue>
    </source>
</reference>
<gene>
    <name evidence="3" type="primary">ppan</name>
    <name evidence="5" type="synonym">LOC112690725</name>
    <name evidence="3" type="ORF">g.38957</name>
</gene>
<evidence type="ECO:0000313" key="3">
    <source>
        <dbReference type="EMBL" id="MBY82407.1"/>
    </source>
</evidence>
<evidence type="ECO:0000259" key="2">
    <source>
        <dbReference type="PROSITE" id="PS50833"/>
    </source>
</evidence>
<reference evidence="3" key="1">
    <citation type="submission" date="2018-04" db="EMBL/GenBank/DDBJ databases">
        <title>Transcriptome assembly of Sipha flava.</title>
        <authorList>
            <person name="Scully E.D."/>
            <person name="Geib S.M."/>
            <person name="Palmer N.A."/>
            <person name="Koch K."/>
            <person name="Bradshaw J."/>
            <person name="Heng-Moss T."/>
            <person name="Sarath G."/>
        </authorList>
    </citation>
    <scope>NUCLEOTIDE SEQUENCE</scope>
</reference>
<organism evidence="3">
    <name type="scientific">Sipha flava</name>
    <name type="common">yellow sugarcane aphid</name>
    <dbReference type="NCBI Taxonomy" id="143950"/>
    <lineage>
        <taxon>Eukaryota</taxon>
        <taxon>Metazoa</taxon>
        <taxon>Ecdysozoa</taxon>
        <taxon>Arthropoda</taxon>
        <taxon>Hexapoda</taxon>
        <taxon>Insecta</taxon>
        <taxon>Pterygota</taxon>
        <taxon>Neoptera</taxon>
        <taxon>Paraneoptera</taxon>
        <taxon>Hemiptera</taxon>
        <taxon>Sternorrhyncha</taxon>
        <taxon>Aphidomorpha</taxon>
        <taxon>Aphidoidea</taxon>
        <taxon>Aphididae</taxon>
        <taxon>Sipha</taxon>
    </lineage>
</organism>
<dbReference type="InterPro" id="IPR045112">
    <property type="entry name" value="PPAN-like"/>
</dbReference>
<dbReference type="OrthoDB" id="10261452at2759"/>
<name>A0A2S2QXB2_9HEMI</name>
<dbReference type="Pfam" id="PF04427">
    <property type="entry name" value="Brix"/>
    <property type="match status" value="1"/>
</dbReference>
<dbReference type="GO" id="GO:0000027">
    <property type="term" value="P:ribosomal large subunit assembly"/>
    <property type="evidence" value="ECO:0007669"/>
    <property type="project" value="TreeGrafter"/>
</dbReference>
<protein>
    <submittedName>
        <fullName evidence="3 5">Protein Peter pan</fullName>
    </submittedName>
</protein>
<feature type="region of interest" description="Disordered" evidence="1">
    <location>
        <begin position="309"/>
        <end position="338"/>
    </location>
</feature>
<dbReference type="RefSeq" id="XP_025420580.1">
    <property type="nucleotide sequence ID" value="XM_025564795.1"/>
</dbReference>
<dbReference type="Proteomes" id="UP000694846">
    <property type="component" value="Unplaced"/>
</dbReference>
<evidence type="ECO:0000313" key="4">
    <source>
        <dbReference type="Proteomes" id="UP000694846"/>
    </source>
</evidence>
<feature type="compositionally biased region" description="Basic and acidic residues" evidence="1">
    <location>
        <begin position="323"/>
        <end position="338"/>
    </location>
</feature>
<dbReference type="GO" id="GO:0030687">
    <property type="term" value="C:preribosome, large subunit precursor"/>
    <property type="evidence" value="ECO:0007669"/>
    <property type="project" value="TreeGrafter"/>
</dbReference>
<accession>A0A2S2QXB2</accession>
<dbReference type="AlphaFoldDB" id="A0A2S2QXB2"/>
<keyword evidence="4" id="KW-1185">Reference proteome</keyword>